<dbReference type="EnsemblMetazoa" id="CapteT180978">
    <property type="protein sequence ID" value="CapteP180978"/>
    <property type="gene ID" value="CapteG180978"/>
</dbReference>
<comment type="similarity">
    <text evidence="2 14">Belongs to the ING family.</text>
</comment>
<dbReference type="InterPro" id="IPR024610">
    <property type="entry name" value="ING_N_histone-binding"/>
</dbReference>
<keyword evidence="19" id="KW-1185">Reference proteome</keyword>
<feature type="compositionally biased region" description="Low complexity" evidence="15">
    <location>
        <begin position="187"/>
        <end position="199"/>
    </location>
</feature>
<keyword evidence="7 14" id="KW-0156">Chromatin regulator</keyword>
<reference evidence="17 19" key="2">
    <citation type="journal article" date="2013" name="Nature">
        <title>Insights into bilaterian evolution from three spiralian genomes.</title>
        <authorList>
            <person name="Simakov O."/>
            <person name="Marletaz F."/>
            <person name="Cho S.J."/>
            <person name="Edsinger-Gonzales E."/>
            <person name="Havlak P."/>
            <person name="Hellsten U."/>
            <person name="Kuo D.H."/>
            <person name="Larsson T."/>
            <person name="Lv J."/>
            <person name="Arendt D."/>
            <person name="Savage R."/>
            <person name="Osoegawa K."/>
            <person name="de Jong P."/>
            <person name="Grimwood J."/>
            <person name="Chapman J.A."/>
            <person name="Shapiro H."/>
            <person name="Aerts A."/>
            <person name="Otillar R.P."/>
            <person name="Terry A.Y."/>
            <person name="Boore J.L."/>
            <person name="Grigoriev I.V."/>
            <person name="Lindberg D.R."/>
            <person name="Seaver E.C."/>
            <person name="Weisblat D.A."/>
            <person name="Putnam N.H."/>
            <person name="Rokhsar D.S."/>
        </authorList>
    </citation>
    <scope>NUCLEOTIDE SEQUENCE</scope>
    <source>
        <strain evidence="17 19">I ESC-2004</strain>
    </source>
</reference>
<dbReference type="FunCoup" id="R7TSH2">
    <property type="interactions" value="1273"/>
</dbReference>
<sequence>MLYLEDYLEMIENLPVEMRDRFTDMREMDLQVQNAMDALDDRVKTLFKKCATNPNLKQEWKDEQMQNIRKDYGKVLEDADEKVQMANQMHELVERHLRKLDQEVSKFKMELEADNAGITEVLEKRSLEMDKPSQPLMSHRSESTKRKYMQSHNHSNHAEKKICTDKMFSSIAHEAVQETLGPHRQNSAASSPSTSLFESSSSASRAPALAYNLGQVGAGSNAAISLAASRAIGATLGMQQGRRTSSLKASYEAVTKNVDLTKELTVRQDSTSGTSNQGRTETPSIASAAGSTKSARATKKLVKMTSVNVVIVCDNCRSKKEKQKAAAQQDSAAAAVTSTDAADNTVVDEGSGTTQWQHDPNEPRYCTCNDVSYGEMVGCDNDDCPIEWFHYACVGLTHAPKGKWFCPQCTAAMRRRGRK</sequence>
<feature type="site" description="Histone H3K4me3 binding" evidence="11">
    <location>
        <position position="365"/>
    </location>
</feature>
<dbReference type="PANTHER" id="PTHR10333">
    <property type="entry name" value="INHIBITOR OF GROWTH PROTEIN"/>
    <property type="match status" value="1"/>
</dbReference>
<accession>R7TSH2</accession>
<dbReference type="PROSITE" id="PS01359">
    <property type="entry name" value="ZF_PHD_1"/>
    <property type="match status" value="1"/>
</dbReference>
<protein>
    <recommendedName>
        <fullName evidence="14">Inhibitor of growth protein</fullName>
    </recommendedName>
</protein>
<dbReference type="OMA" id="YEWFHWK"/>
<comment type="domain">
    <text evidence="14">The PHD-type zinc finger mediates the binding to H3K4me3.</text>
</comment>
<feature type="site" description="Histone H3K4me3 binding" evidence="11">
    <location>
        <position position="376"/>
    </location>
</feature>
<dbReference type="STRING" id="283909.R7TSH2"/>
<dbReference type="SMART" id="SM00249">
    <property type="entry name" value="PHD"/>
    <property type="match status" value="1"/>
</dbReference>
<dbReference type="GO" id="GO:0035267">
    <property type="term" value="C:NuA4 histone acetyltransferase complex"/>
    <property type="evidence" value="ECO:0007669"/>
    <property type="project" value="TreeGrafter"/>
</dbReference>
<feature type="binding site" evidence="12">
    <location>
        <position position="368"/>
    </location>
    <ligand>
        <name>Zn(2+)</name>
        <dbReference type="ChEBI" id="CHEBI:29105"/>
        <label>1</label>
    </ligand>
</feature>
<dbReference type="SUPFAM" id="SSF57903">
    <property type="entry name" value="FYVE/PHD zinc finger"/>
    <property type="match status" value="1"/>
</dbReference>
<comment type="subunit">
    <text evidence="14">Component of an histone acetyltransferase complex. Interacts with H3K4me3 and to a lesser extent with H3K4me2.</text>
</comment>
<keyword evidence="4 12" id="KW-0479">Metal-binding</keyword>
<evidence type="ECO:0000256" key="3">
    <source>
        <dbReference type="ARBA" id="ARBA00022604"/>
    </source>
</evidence>
<evidence type="ECO:0000256" key="1">
    <source>
        <dbReference type="ARBA" id="ARBA00004123"/>
    </source>
</evidence>
<dbReference type="PROSITE" id="PS50016">
    <property type="entry name" value="ZF_PHD_2"/>
    <property type="match status" value="1"/>
</dbReference>
<dbReference type="Pfam" id="PF12998">
    <property type="entry name" value="ING"/>
    <property type="match status" value="1"/>
</dbReference>
<dbReference type="PANTHER" id="PTHR10333:SF103">
    <property type="entry name" value="INHIBITOR OF GROWTH PROTEIN 3"/>
    <property type="match status" value="1"/>
</dbReference>
<dbReference type="InterPro" id="IPR019786">
    <property type="entry name" value="Zinc_finger_PHD-type_CS"/>
</dbReference>
<dbReference type="InterPro" id="IPR028651">
    <property type="entry name" value="ING_fam"/>
</dbReference>
<proteinExistence type="inferred from homology"/>
<feature type="site" description="Histone H3K4me3 binding" evidence="11">
    <location>
        <position position="388"/>
    </location>
</feature>
<evidence type="ECO:0000256" key="10">
    <source>
        <dbReference type="ARBA" id="ARBA00023242"/>
    </source>
</evidence>
<dbReference type="SMART" id="SM01408">
    <property type="entry name" value="ING"/>
    <property type="match status" value="1"/>
</dbReference>
<feature type="binding site" evidence="12">
    <location>
        <position position="384"/>
    </location>
    <ligand>
        <name>Zn(2+)</name>
        <dbReference type="ChEBI" id="CHEBI:29105"/>
        <label>2</label>
    </ligand>
</feature>
<feature type="domain" description="PHD-type" evidence="16">
    <location>
        <begin position="363"/>
        <end position="412"/>
    </location>
</feature>
<evidence type="ECO:0000256" key="13">
    <source>
        <dbReference type="PROSITE-ProRule" id="PRU00146"/>
    </source>
</evidence>
<feature type="region of interest" description="Disordered" evidence="15">
    <location>
        <begin position="267"/>
        <end position="292"/>
    </location>
</feature>
<dbReference type="CDD" id="cd16858">
    <property type="entry name" value="ING_ING3_Yng2p"/>
    <property type="match status" value="1"/>
</dbReference>
<feature type="binding site" evidence="12">
    <location>
        <position position="379"/>
    </location>
    <ligand>
        <name>Zn(2+)</name>
        <dbReference type="ChEBI" id="CHEBI:29105"/>
        <label>2</label>
    </ligand>
</feature>
<feature type="binding site" evidence="12">
    <location>
        <position position="366"/>
    </location>
    <ligand>
        <name>Zn(2+)</name>
        <dbReference type="ChEBI" id="CHEBI:29105"/>
        <label>1</label>
    </ligand>
</feature>
<feature type="binding site" evidence="12">
    <location>
        <position position="390"/>
    </location>
    <ligand>
        <name>Zn(2+)</name>
        <dbReference type="ChEBI" id="CHEBI:29105"/>
        <label>1</label>
    </ligand>
</feature>
<feature type="site" description="Histone H3K4me3 binding" evidence="11">
    <location>
        <position position="380"/>
    </location>
</feature>
<dbReference type="InterPro" id="IPR019787">
    <property type="entry name" value="Znf_PHD-finger"/>
</dbReference>
<evidence type="ECO:0000256" key="5">
    <source>
        <dbReference type="ARBA" id="ARBA00022771"/>
    </source>
</evidence>
<gene>
    <name evidence="17" type="ORF">CAPTEDRAFT_180978</name>
</gene>
<dbReference type="OrthoDB" id="5411773at2759"/>
<comment type="subcellular location">
    <subcellularLocation>
        <location evidence="1 14">Nucleus</location>
    </subcellularLocation>
</comment>
<evidence type="ECO:0000256" key="12">
    <source>
        <dbReference type="PIRSR" id="PIRSR628651-51"/>
    </source>
</evidence>
<evidence type="ECO:0000256" key="14">
    <source>
        <dbReference type="RuleBase" id="RU361213"/>
    </source>
</evidence>
<comment type="function">
    <text evidence="14">Component of an histone acetyltransferase complex.</text>
</comment>
<dbReference type="GO" id="GO:0005634">
    <property type="term" value="C:nucleus"/>
    <property type="evidence" value="ECO:0007669"/>
    <property type="project" value="UniProtKB-SubCell"/>
</dbReference>
<dbReference type="InterPro" id="IPR013083">
    <property type="entry name" value="Znf_RING/FYVE/PHD"/>
</dbReference>
<feature type="binding site" evidence="12">
    <location>
        <position position="409"/>
    </location>
    <ligand>
        <name>Zn(2+)</name>
        <dbReference type="ChEBI" id="CHEBI:29105"/>
        <label>2</label>
    </ligand>
</feature>
<evidence type="ECO:0000256" key="6">
    <source>
        <dbReference type="ARBA" id="ARBA00022833"/>
    </source>
</evidence>
<keyword evidence="9" id="KW-0804">Transcription</keyword>
<evidence type="ECO:0000256" key="8">
    <source>
        <dbReference type="ARBA" id="ARBA00023015"/>
    </source>
</evidence>
<evidence type="ECO:0000313" key="18">
    <source>
        <dbReference type="EnsemblMetazoa" id="CapteP180978"/>
    </source>
</evidence>
<dbReference type="InterPro" id="IPR042020">
    <property type="entry name" value="ING3_PHD"/>
</dbReference>
<dbReference type="CDD" id="cd15585">
    <property type="entry name" value="PHD_ING3"/>
    <property type="match status" value="1"/>
</dbReference>
<keyword evidence="5 13" id="KW-0863">Zinc-finger</keyword>
<evidence type="ECO:0000256" key="15">
    <source>
        <dbReference type="SAM" id="MobiDB-lite"/>
    </source>
</evidence>
<evidence type="ECO:0000313" key="17">
    <source>
        <dbReference type="EMBL" id="ELT96557.1"/>
    </source>
</evidence>
<evidence type="ECO:0000256" key="2">
    <source>
        <dbReference type="ARBA" id="ARBA00010210"/>
    </source>
</evidence>
<evidence type="ECO:0000256" key="11">
    <source>
        <dbReference type="PIRSR" id="PIRSR628651-50"/>
    </source>
</evidence>
<evidence type="ECO:0000259" key="16">
    <source>
        <dbReference type="PROSITE" id="PS50016"/>
    </source>
</evidence>
<dbReference type="Proteomes" id="UP000014760">
    <property type="component" value="Unassembled WGS sequence"/>
</dbReference>
<feature type="binding site" evidence="12">
    <location>
        <position position="406"/>
    </location>
    <ligand>
        <name>Zn(2+)</name>
        <dbReference type="ChEBI" id="CHEBI:29105"/>
        <label>2</label>
    </ligand>
</feature>
<dbReference type="HOGENOM" id="CLU_031900_0_0_1"/>
<keyword evidence="3" id="KW-0341">Growth regulation</keyword>
<dbReference type="GO" id="GO:0008270">
    <property type="term" value="F:zinc ion binding"/>
    <property type="evidence" value="ECO:0007669"/>
    <property type="project" value="UniProtKB-KW"/>
</dbReference>
<evidence type="ECO:0000256" key="7">
    <source>
        <dbReference type="ARBA" id="ARBA00022853"/>
    </source>
</evidence>
<evidence type="ECO:0000313" key="19">
    <source>
        <dbReference type="Proteomes" id="UP000014760"/>
    </source>
</evidence>
<evidence type="ECO:0000256" key="9">
    <source>
        <dbReference type="ARBA" id="ARBA00023163"/>
    </source>
</evidence>
<dbReference type="EMBL" id="AMQN01011286">
    <property type="status" value="NOT_ANNOTATED_CDS"/>
    <property type="molecule type" value="Genomic_DNA"/>
</dbReference>
<feature type="region of interest" description="Disordered" evidence="15">
    <location>
        <begin position="332"/>
        <end position="358"/>
    </location>
</feature>
<keyword evidence="8" id="KW-0805">Transcription regulation</keyword>
<evidence type="ECO:0000256" key="4">
    <source>
        <dbReference type="ARBA" id="ARBA00022723"/>
    </source>
</evidence>
<reference evidence="18" key="3">
    <citation type="submission" date="2015-06" db="UniProtKB">
        <authorList>
            <consortium name="EnsemblMetazoa"/>
        </authorList>
    </citation>
    <scope>IDENTIFICATION</scope>
</reference>
<feature type="compositionally biased region" description="Low complexity" evidence="15">
    <location>
        <begin position="332"/>
        <end position="348"/>
    </location>
</feature>
<dbReference type="GO" id="GO:0006325">
    <property type="term" value="P:chromatin organization"/>
    <property type="evidence" value="ECO:0007669"/>
    <property type="project" value="UniProtKB-KW"/>
</dbReference>
<name>R7TSH2_CAPTE</name>
<dbReference type="FunFam" id="3.30.40.10:FF:000103">
    <property type="entry name" value="Inhibitor of growth protein"/>
    <property type="match status" value="1"/>
</dbReference>
<keyword evidence="6 12" id="KW-0862">Zinc</keyword>
<dbReference type="Gene3D" id="3.30.40.10">
    <property type="entry name" value="Zinc/RING finger domain, C3HC4 (zinc finger)"/>
    <property type="match status" value="1"/>
</dbReference>
<dbReference type="InterPro" id="IPR011011">
    <property type="entry name" value="Znf_FYVE_PHD"/>
</dbReference>
<dbReference type="InterPro" id="IPR001965">
    <property type="entry name" value="Znf_PHD"/>
</dbReference>
<dbReference type="EMBL" id="KB308802">
    <property type="protein sequence ID" value="ELT96557.1"/>
    <property type="molecule type" value="Genomic_DNA"/>
</dbReference>
<dbReference type="AlphaFoldDB" id="R7TSH2"/>
<feature type="binding site" evidence="12">
    <location>
        <position position="393"/>
    </location>
    <ligand>
        <name>Zn(2+)</name>
        <dbReference type="ChEBI" id="CHEBI:29105"/>
        <label>1</label>
    </ligand>
</feature>
<feature type="region of interest" description="Disordered" evidence="15">
    <location>
        <begin position="180"/>
        <end position="199"/>
    </location>
</feature>
<organism evidence="17">
    <name type="scientific">Capitella teleta</name>
    <name type="common">Polychaete worm</name>
    <dbReference type="NCBI Taxonomy" id="283909"/>
    <lineage>
        <taxon>Eukaryota</taxon>
        <taxon>Metazoa</taxon>
        <taxon>Spiralia</taxon>
        <taxon>Lophotrochozoa</taxon>
        <taxon>Annelida</taxon>
        <taxon>Polychaeta</taxon>
        <taxon>Sedentaria</taxon>
        <taxon>Scolecida</taxon>
        <taxon>Capitellidae</taxon>
        <taxon>Capitella</taxon>
    </lineage>
</organism>
<reference evidence="19" key="1">
    <citation type="submission" date="2012-12" db="EMBL/GenBank/DDBJ databases">
        <authorList>
            <person name="Hellsten U."/>
            <person name="Grimwood J."/>
            <person name="Chapman J.A."/>
            <person name="Shapiro H."/>
            <person name="Aerts A."/>
            <person name="Otillar R.P."/>
            <person name="Terry A.Y."/>
            <person name="Boore J.L."/>
            <person name="Simakov O."/>
            <person name="Marletaz F."/>
            <person name="Cho S.-J."/>
            <person name="Edsinger-Gonzales E."/>
            <person name="Havlak P."/>
            <person name="Kuo D.-H."/>
            <person name="Larsson T."/>
            <person name="Lv J."/>
            <person name="Arendt D."/>
            <person name="Savage R."/>
            <person name="Osoegawa K."/>
            <person name="de Jong P."/>
            <person name="Lindberg D.R."/>
            <person name="Seaver E.C."/>
            <person name="Weisblat D.A."/>
            <person name="Putnam N.H."/>
            <person name="Grigoriev I.V."/>
            <person name="Rokhsar D.S."/>
        </authorList>
    </citation>
    <scope>NUCLEOTIDE SEQUENCE</scope>
    <source>
        <strain evidence="19">I ESC-2004</strain>
    </source>
</reference>
<keyword evidence="10 14" id="KW-0539">Nucleus</keyword>
<dbReference type="Gene3D" id="6.10.140.1740">
    <property type="match status" value="1"/>
</dbReference>